<dbReference type="Pfam" id="PF02119">
    <property type="entry name" value="FlgI"/>
    <property type="match status" value="1"/>
</dbReference>
<dbReference type="Proteomes" id="UP000028302">
    <property type="component" value="Unassembled WGS sequence"/>
</dbReference>
<dbReference type="HAMAP" id="MF_00416">
    <property type="entry name" value="FlgI"/>
    <property type="match status" value="1"/>
</dbReference>
<accession>A0A084IMU4</accession>
<sequence length="373" mass="38115" precursor="true">MKGGMIRSVVWAAITLMIGLAASLPASAQRLGDIATFDGVRSNPLVGYGLVVGLNNTGDQTTQTPFTGQAVRNMLTQLGVTVAGGTNMQLKNVAAVMVTADLPAFAATGQNIDVTVSSIGNANSLTGGTLLMTPLKGADGKIYALAQGSVLAPGLSVKAAGSSVQVNQTAAGRIPEGAVVERTVESKLATHGTIDLELKNADFATATRAMEAVNNRFGRSIATAKNPRLISIEVPPNIGSTVAFMAAIQNIQVQPGTPKPRVILNSRTGSVVMNGQVTLDPAAVAHGSLSVTIQSNPIVSQPNALSGGQTAVVPNANINVQQGDGSLNYVPRSTSLRQVIDALNRLGATPVDLMAILEALKAAGALNADLEVI</sequence>
<dbReference type="InterPro" id="IPR001782">
    <property type="entry name" value="Flag_FlgI"/>
</dbReference>
<evidence type="ECO:0000256" key="3">
    <source>
        <dbReference type="ARBA" id="ARBA00008994"/>
    </source>
</evidence>
<keyword evidence="7" id="KW-0966">Cell projection</keyword>
<dbReference type="PATRIC" id="fig|1304275.5.peg.1437"/>
<keyword evidence="8" id="KW-1185">Reference proteome</keyword>
<dbReference type="STRING" id="1304275.C41B8_07027"/>
<dbReference type="GO" id="GO:0030288">
    <property type="term" value="C:outer membrane-bounded periplasmic space"/>
    <property type="evidence" value="ECO:0007669"/>
    <property type="project" value="InterPro"/>
</dbReference>
<dbReference type="eggNOG" id="COG1706">
    <property type="taxonomic scope" value="Bacteria"/>
</dbReference>
<dbReference type="GO" id="GO:0005198">
    <property type="term" value="F:structural molecule activity"/>
    <property type="evidence" value="ECO:0007669"/>
    <property type="project" value="InterPro"/>
</dbReference>
<feature type="chain" id="PRO_5008982063" description="Flagellar P-ring protein" evidence="6">
    <location>
        <begin position="29"/>
        <end position="373"/>
    </location>
</feature>
<comment type="caution">
    <text evidence="7">The sequence shown here is derived from an EMBL/GenBank/DDBJ whole genome shotgun (WGS) entry which is preliminary data.</text>
</comment>
<evidence type="ECO:0000256" key="4">
    <source>
        <dbReference type="ARBA" id="ARBA00022729"/>
    </source>
</evidence>
<keyword evidence="4 6" id="KW-0732">Signal</keyword>
<dbReference type="NCBIfam" id="NF003676">
    <property type="entry name" value="PRK05303.1"/>
    <property type="match status" value="1"/>
</dbReference>
<keyword evidence="7" id="KW-0969">Cilium</keyword>
<dbReference type="EMBL" id="APNK01000007">
    <property type="protein sequence ID" value="KEZ78028.1"/>
    <property type="molecule type" value="Genomic_DNA"/>
</dbReference>
<comment type="subunit">
    <text evidence="6">The basal body constitutes a major portion of the flagellar organelle and consists of four rings (L,P,S, and M) mounted on a central rod.</text>
</comment>
<evidence type="ECO:0000256" key="5">
    <source>
        <dbReference type="ARBA" id="ARBA00023143"/>
    </source>
</evidence>
<dbReference type="RefSeq" id="WP_156962457.1">
    <property type="nucleotide sequence ID" value="NZ_APNK01000007.1"/>
</dbReference>
<name>A0A084IMU4_SALHC</name>
<feature type="signal peptide" evidence="6">
    <location>
        <begin position="1"/>
        <end position="28"/>
    </location>
</feature>
<protein>
    <recommendedName>
        <fullName evidence="6">Flagellar P-ring protein</fullName>
    </recommendedName>
    <alternativeName>
        <fullName evidence="6">Basal body P-ring protein</fullName>
    </alternativeName>
</protein>
<evidence type="ECO:0000256" key="6">
    <source>
        <dbReference type="HAMAP-Rule" id="MF_00416"/>
    </source>
</evidence>
<dbReference type="PRINTS" id="PR01010">
    <property type="entry name" value="FLGPRINGFLGI"/>
</dbReference>
<comment type="subcellular location">
    <subcellularLocation>
        <location evidence="2 6">Bacterial flagellum basal body</location>
    </subcellularLocation>
</comment>
<comment type="similarity">
    <text evidence="3 6">Belongs to the FlgI family.</text>
</comment>
<gene>
    <name evidence="6 7" type="primary">flgI</name>
    <name evidence="7" type="ORF">C41B8_07027</name>
</gene>
<keyword evidence="7" id="KW-0282">Flagellum</keyword>
<reference evidence="7 8" key="1">
    <citation type="submission" date="2013-03" db="EMBL/GenBank/DDBJ databases">
        <title>Salinisphaera hydrothermalis C41B8 Genome Sequencing.</title>
        <authorList>
            <person name="Li C."/>
            <person name="Lai Q."/>
            <person name="Shao Z."/>
        </authorList>
    </citation>
    <scope>NUCLEOTIDE SEQUENCE [LARGE SCALE GENOMIC DNA]</scope>
    <source>
        <strain evidence="7 8">C41B8</strain>
    </source>
</reference>
<evidence type="ECO:0000313" key="8">
    <source>
        <dbReference type="Proteomes" id="UP000028302"/>
    </source>
</evidence>
<organism evidence="7 8">
    <name type="scientific">Salinisphaera hydrothermalis (strain C41B8)</name>
    <dbReference type="NCBI Taxonomy" id="1304275"/>
    <lineage>
        <taxon>Bacteria</taxon>
        <taxon>Pseudomonadati</taxon>
        <taxon>Pseudomonadota</taxon>
        <taxon>Gammaproteobacteria</taxon>
        <taxon>Salinisphaerales</taxon>
        <taxon>Salinisphaeraceae</taxon>
        <taxon>Salinisphaera</taxon>
    </lineage>
</organism>
<dbReference type="PANTHER" id="PTHR30381:SF0">
    <property type="entry name" value="FLAGELLAR P-RING PROTEIN"/>
    <property type="match status" value="1"/>
</dbReference>
<evidence type="ECO:0000256" key="1">
    <source>
        <dbReference type="ARBA" id="ARBA00002591"/>
    </source>
</evidence>
<evidence type="ECO:0000313" key="7">
    <source>
        <dbReference type="EMBL" id="KEZ78028.1"/>
    </source>
</evidence>
<dbReference type="OrthoDB" id="9786431at2"/>
<dbReference type="GO" id="GO:0009428">
    <property type="term" value="C:bacterial-type flagellum basal body, distal rod, P ring"/>
    <property type="evidence" value="ECO:0007669"/>
    <property type="project" value="InterPro"/>
</dbReference>
<keyword evidence="5 6" id="KW-0975">Bacterial flagellum</keyword>
<proteinExistence type="inferred from homology"/>
<evidence type="ECO:0000256" key="2">
    <source>
        <dbReference type="ARBA" id="ARBA00004117"/>
    </source>
</evidence>
<comment type="function">
    <text evidence="1 6">Assembles around the rod to form the L-ring and probably protects the motor/basal body from shearing forces during rotation.</text>
</comment>
<dbReference type="GO" id="GO:0071973">
    <property type="term" value="P:bacterial-type flagellum-dependent cell motility"/>
    <property type="evidence" value="ECO:0007669"/>
    <property type="project" value="InterPro"/>
</dbReference>
<dbReference type="PANTHER" id="PTHR30381">
    <property type="entry name" value="FLAGELLAR P-RING PERIPLASMIC PROTEIN FLGI"/>
    <property type="match status" value="1"/>
</dbReference>
<dbReference type="AlphaFoldDB" id="A0A084IMU4"/>